<dbReference type="GO" id="GO:0006888">
    <property type="term" value="P:endoplasmic reticulum to Golgi vesicle-mediated transport"/>
    <property type="evidence" value="ECO:0007669"/>
    <property type="project" value="TreeGrafter"/>
</dbReference>
<evidence type="ECO:0000313" key="14">
    <source>
        <dbReference type="WBParaSite" id="DME_0000536601-mRNA-1"/>
    </source>
</evidence>
<evidence type="ECO:0000259" key="9">
    <source>
        <dbReference type="Pfam" id="PF07970"/>
    </source>
</evidence>
<keyword evidence="5 8" id="KW-1133">Transmembrane helix</keyword>
<keyword evidence="13" id="KW-1185">Reference proteome</keyword>
<dbReference type="InterPro" id="IPR045888">
    <property type="entry name" value="Erv"/>
</dbReference>
<dbReference type="AlphaFoldDB" id="A0A158Q4Q4"/>
<feature type="transmembrane region" description="Helical" evidence="8">
    <location>
        <begin position="315"/>
        <end position="338"/>
    </location>
</feature>
<evidence type="ECO:0000313" key="13">
    <source>
        <dbReference type="Proteomes" id="UP000274756"/>
    </source>
</evidence>
<dbReference type="GO" id="GO:0005789">
    <property type="term" value="C:endoplasmic reticulum membrane"/>
    <property type="evidence" value="ECO:0007669"/>
    <property type="project" value="TreeGrafter"/>
</dbReference>
<dbReference type="OrthoDB" id="270930at2759"/>
<evidence type="ECO:0000256" key="8">
    <source>
        <dbReference type="SAM" id="Phobius"/>
    </source>
</evidence>
<evidence type="ECO:0000256" key="4">
    <source>
        <dbReference type="ARBA" id="ARBA00022692"/>
    </source>
</evidence>
<evidence type="ECO:0000259" key="10">
    <source>
        <dbReference type="Pfam" id="PF13850"/>
    </source>
</evidence>
<feature type="domain" description="Endoplasmic reticulum vesicle transporter C-terminal" evidence="9">
    <location>
        <begin position="134"/>
        <end position="334"/>
    </location>
</feature>
<evidence type="ECO:0000313" key="11">
    <source>
        <dbReference type="EMBL" id="VDN59192.1"/>
    </source>
</evidence>
<dbReference type="Proteomes" id="UP000274756">
    <property type="component" value="Unassembled WGS sequence"/>
</dbReference>
<comment type="subcellular location">
    <subcellularLocation>
        <location evidence="2">Endoplasmic reticulum-Golgi intermediate compartment membrane</location>
        <topology evidence="2">Multi-pass membrane protein</topology>
    </subcellularLocation>
    <subcellularLocation>
        <location evidence="1">Golgi apparatus</location>
        <location evidence="1">cis-Golgi network membrane</location>
        <topology evidence="1">Multi-pass membrane protein</topology>
    </subcellularLocation>
</comment>
<dbReference type="InterPro" id="IPR012936">
    <property type="entry name" value="Erv_C"/>
</dbReference>
<dbReference type="GO" id="GO:0033116">
    <property type="term" value="C:endoplasmic reticulum-Golgi intermediate compartment membrane"/>
    <property type="evidence" value="ECO:0007669"/>
    <property type="project" value="UniProtKB-SubCell"/>
</dbReference>
<feature type="domain" description="Endoplasmic reticulum vesicle transporter N-terminal" evidence="10">
    <location>
        <begin position="7"/>
        <end position="97"/>
    </location>
</feature>
<proteinExistence type="inferred from homology"/>
<reference evidence="14" key="1">
    <citation type="submission" date="2016-04" db="UniProtKB">
        <authorList>
            <consortium name="WormBaseParasite"/>
        </authorList>
    </citation>
    <scope>IDENTIFICATION</scope>
</reference>
<gene>
    <name evidence="11" type="ORF">DME_LOCUS9165</name>
</gene>
<evidence type="ECO:0000256" key="5">
    <source>
        <dbReference type="ARBA" id="ARBA00022989"/>
    </source>
</evidence>
<dbReference type="GO" id="GO:0030134">
    <property type="term" value="C:COPII-coated ER to Golgi transport vesicle"/>
    <property type="evidence" value="ECO:0007669"/>
    <property type="project" value="TreeGrafter"/>
</dbReference>
<dbReference type="Pfam" id="PF07970">
    <property type="entry name" value="COPIIcoated_ERV"/>
    <property type="match status" value="1"/>
</dbReference>
<protein>
    <recommendedName>
        <fullName evidence="7">Endoplasmic reticulum-Golgi intermediate compartment protein 3</fullName>
    </recommendedName>
</protein>
<evidence type="ECO:0000256" key="3">
    <source>
        <dbReference type="ARBA" id="ARBA00005648"/>
    </source>
</evidence>
<feature type="transmembrane region" description="Helical" evidence="8">
    <location>
        <begin position="20"/>
        <end position="43"/>
    </location>
</feature>
<evidence type="ECO:0000313" key="12">
    <source>
        <dbReference type="Proteomes" id="UP000038040"/>
    </source>
</evidence>
<organism evidence="12 14">
    <name type="scientific">Dracunculus medinensis</name>
    <name type="common">Guinea worm</name>
    <dbReference type="NCBI Taxonomy" id="318479"/>
    <lineage>
        <taxon>Eukaryota</taxon>
        <taxon>Metazoa</taxon>
        <taxon>Ecdysozoa</taxon>
        <taxon>Nematoda</taxon>
        <taxon>Chromadorea</taxon>
        <taxon>Rhabditida</taxon>
        <taxon>Spirurina</taxon>
        <taxon>Dracunculoidea</taxon>
        <taxon>Dracunculidae</taxon>
        <taxon>Dracunculus</taxon>
    </lineage>
</organism>
<reference evidence="11 13" key="2">
    <citation type="submission" date="2018-11" db="EMBL/GenBank/DDBJ databases">
        <authorList>
            <consortium name="Pathogen Informatics"/>
        </authorList>
    </citation>
    <scope>NUCLEOTIDE SEQUENCE [LARGE SCALE GENOMIC DNA]</scope>
</reference>
<name>A0A158Q4Q4_DRAME</name>
<keyword evidence="6 8" id="KW-0472">Membrane</keyword>
<evidence type="ECO:0000256" key="7">
    <source>
        <dbReference type="ARBA" id="ARBA00040493"/>
    </source>
</evidence>
<evidence type="ECO:0000256" key="6">
    <source>
        <dbReference type="ARBA" id="ARBA00023136"/>
    </source>
</evidence>
<dbReference type="GO" id="GO:0000139">
    <property type="term" value="C:Golgi membrane"/>
    <property type="evidence" value="ECO:0007669"/>
    <property type="project" value="TreeGrafter"/>
</dbReference>
<keyword evidence="4 8" id="KW-0812">Transmembrane</keyword>
<dbReference type="InterPro" id="IPR039542">
    <property type="entry name" value="Erv_N"/>
</dbReference>
<evidence type="ECO:0000256" key="2">
    <source>
        <dbReference type="ARBA" id="ARBA00004457"/>
    </source>
</evidence>
<evidence type="ECO:0000256" key="1">
    <source>
        <dbReference type="ARBA" id="ARBA00004257"/>
    </source>
</evidence>
<comment type="similarity">
    <text evidence="3">Belongs to the ERGIC family.</text>
</comment>
<dbReference type="Proteomes" id="UP000038040">
    <property type="component" value="Unplaced"/>
</dbReference>
<accession>A0A158Q4Q4</accession>
<dbReference type="PANTHER" id="PTHR10984">
    <property type="entry name" value="ENDOPLASMIC RETICULUM-GOLGI INTERMEDIATE COMPARTMENT PROTEIN"/>
    <property type="match status" value="1"/>
</dbReference>
<dbReference type="WBParaSite" id="DME_0000536601-mRNA-1">
    <property type="protein sequence ID" value="DME_0000536601-mRNA-1"/>
    <property type="gene ID" value="DME_0000536601"/>
</dbReference>
<dbReference type="PANTHER" id="PTHR10984:SF25">
    <property type="entry name" value="ENDOPLASMIC RETICULUM-GOLGI INTERMEDIATE COMPARTMENT PROTEIN 3"/>
    <property type="match status" value="1"/>
</dbReference>
<dbReference type="Pfam" id="PF13850">
    <property type="entry name" value="ERGIC_N"/>
    <property type="match status" value="1"/>
</dbReference>
<dbReference type="GO" id="GO:0006890">
    <property type="term" value="P:retrograde vesicle-mediated transport, Golgi to endoplasmic reticulum"/>
    <property type="evidence" value="ECO:0007669"/>
    <property type="project" value="TreeGrafter"/>
</dbReference>
<dbReference type="STRING" id="318479.A0A158Q4Q4"/>
<dbReference type="EMBL" id="UYYG01001177">
    <property type="protein sequence ID" value="VDN59192.1"/>
    <property type="molecule type" value="Genomic_DNA"/>
</dbReference>
<sequence>MQIIDRIKEFDVYSKPLDDFRVRTFTGGAVTIVCGFVIILLFITETISFLSTEIDEQLYVDSTSAEQRIDINFDVEFAKLPCSLITVDVMDASGDNQQDIQHDLYKQRIDLNGNNISDDAIKQGVVFILSTFLCCNTCDDVKNAYNLRGWQIVDIESVEQCKSDSWVRKLEDYKNEGCRVYGTVQVAKVAGNFHVAPGNPLRTHRSHSPVKFDASHIIRHLSFGIDYPGKNYPLDGKSFVSSKGGIMFQYYLKIVPTIYKSLTSPNELFSHQFSVFMNQKDLSLGLSGLPGFFVQYEFSPLMVKYEEKRRSLSTFLVSLCAIIGGIFTVASLIDSFIYRSSRVLQRKIELSKHF</sequence>